<dbReference type="PANTHER" id="PTHR47723:SF13">
    <property type="entry name" value="PUTATIVE-RELATED"/>
    <property type="match status" value="1"/>
</dbReference>
<dbReference type="SUPFAM" id="SSF53098">
    <property type="entry name" value="Ribonuclease H-like"/>
    <property type="match status" value="1"/>
</dbReference>
<sequence>MNQGRLLTNAERARRHLTSDTNCKICGGGPETTLHVVRDCPFARATWADLLEDEPDSRFFEQDGQRWSLYYLSGKSNTIDATIFAGTCWLLWKNQNDFVFQDKLKTHTQVQFHSKQLRDEIIKAFDQEKTVFGTGGTREQRLVGWQPPAQDWVCVNTDGSVNHSPESTSCGGIIRRSDGRFIRAFTANLGRGSITRAELAGIVYGLDLAWEQGVRKVLLQTDSATAKSLIENATEQHIHFSQISEIRRILQRDWTSIAGPLVLRTLAGGLEPLVCRPVCSITTLLHYSHLLPRNLDRLSRFVRPELLVRGNPLFLFIINLLRCFWS</sequence>
<dbReference type="AlphaFoldDB" id="A0AAV0KML5"/>
<organism evidence="3 4">
    <name type="scientific">Linum tenue</name>
    <dbReference type="NCBI Taxonomy" id="586396"/>
    <lineage>
        <taxon>Eukaryota</taxon>
        <taxon>Viridiplantae</taxon>
        <taxon>Streptophyta</taxon>
        <taxon>Embryophyta</taxon>
        <taxon>Tracheophyta</taxon>
        <taxon>Spermatophyta</taxon>
        <taxon>Magnoliopsida</taxon>
        <taxon>eudicotyledons</taxon>
        <taxon>Gunneridae</taxon>
        <taxon>Pentapetalae</taxon>
        <taxon>rosids</taxon>
        <taxon>fabids</taxon>
        <taxon>Malpighiales</taxon>
        <taxon>Linaceae</taxon>
        <taxon>Linum</taxon>
    </lineage>
</organism>
<name>A0AAV0KML5_9ROSI</name>
<reference evidence="3" key="1">
    <citation type="submission" date="2022-08" db="EMBL/GenBank/DDBJ databases">
        <authorList>
            <person name="Gutierrez-Valencia J."/>
        </authorList>
    </citation>
    <scope>NUCLEOTIDE SEQUENCE</scope>
</reference>
<dbReference type="Pfam" id="PF13456">
    <property type="entry name" value="RVT_3"/>
    <property type="match status" value="1"/>
</dbReference>
<evidence type="ECO:0000313" key="4">
    <source>
        <dbReference type="Proteomes" id="UP001154282"/>
    </source>
</evidence>
<evidence type="ECO:0008006" key="5">
    <source>
        <dbReference type="Google" id="ProtNLM"/>
    </source>
</evidence>
<gene>
    <name evidence="3" type="ORF">LITE_LOCUS19327</name>
</gene>
<dbReference type="GO" id="GO:0004523">
    <property type="term" value="F:RNA-DNA hybrid ribonuclease activity"/>
    <property type="evidence" value="ECO:0007669"/>
    <property type="project" value="InterPro"/>
</dbReference>
<dbReference type="CDD" id="cd06222">
    <property type="entry name" value="RNase_H_like"/>
    <property type="match status" value="1"/>
</dbReference>
<keyword evidence="4" id="KW-1185">Reference proteome</keyword>
<dbReference type="InterPro" id="IPR036397">
    <property type="entry name" value="RNaseH_sf"/>
</dbReference>
<comment type="caution">
    <text evidence="3">The sequence shown here is derived from an EMBL/GenBank/DDBJ whole genome shotgun (WGS) entry which is preliminary data.</text>
</comment>
<dbReference type="Proteomes" id="UP001154282">
    <property type="component" value="Unassembled WGS sequence"/>
</dbReference>
<evidence type="ECO:0000259" key="2">
    <source>
        <dbReference type="Pfam" id="PF13966"/>
    </source>
</evidence>
<feature type="domain" description="Reverse transcriptase zinc-binding" evidence="2">
    <location>
        <begin position="3"/>
        <end position="47"/>
    </location>
</feature>
<dbReference type="GO" id="GO:0003676">
    <property type="term" value="F:nucleic acid binding"/>
    <property type="evidence" value="ECO:0007669"/>
    <property type="project" value="InterPro"/>
</dbReference>
<dbReference type="InterPro" id="IPR012337">
    <property type="entry name" value="RNaseH-like_sf"/>
</dbReference>
<dbReference type="InterPro" id="IPR026960">
    <property type="entry name" value="RVT-Znf"/>
</dbReference>
<dbReference type="InterPro" id="IPR044730">
    <property type="entry name" value="RNase_H-like_dom_plant"/>
</dbReference>
<evidence type="ECO:0000259" key="1">
    <source>
        <dbReference type="Pfam" id="PF13456"/>
    </source>
</evidence>
<protein>
    <recommendedName>
        <fullName evidence="5">RNase H type-1 domain-containing protein</fullName>
    </recommendedName>
</protein>
<dbReference type="PANTHER" id="PTHR47723">
    <property type="entry name" value="OS05G0353850 PROTEIN"/>
    <property type="match status" value="1"/>
</dbReference>
<evidence type="ECO:0000313" key="3">
    <source>
        <dbReference type="EMBL" id="CAI0422927.1"/>
    </source>
</evidence>
<dbReference type="InterPro" id="IPR002156">
    <property type="entry name" value="RNaseH_domain"/>
</dbReference>
<dbReference type="InterPro" id="IPR053151">
    <property type="entry name" value="RNase_H-like"/>
</dbReference>
<dbReference type="Gene3D" id="3.30.420.10">
    <property type="entry name" value="Ribonuclease H-like superfamily/Ribonuclease H"/>
    <property type="match status" value="1"/>
</dbReference>
<proteinExistence type="predicted"/>
<dbReference type="EMBL" id="CAMGYJ010000005">
    <property type="protein sequence ID" value="CAI0422927.1"/>
    <property type="molecule type" value="Genomic_DNA"/>
</dbReference>
<feature type="domain" description="RNase H type-1" evidence="1">
    <location>
        <begin position="156"/>
        <end position="255"/>
    </location>
</feature>
<dbReference type="Pfam" id="PF13966">
    <property type="entry name" value="zf-RVT"/>
    <property type="match status" value="1"/>
</dbReference>
<accession>A0AAV0KML5</accession>